<feature type="coiled-coil region" evidence="7">
    <location>
        <begin position="1956"/>
        <end position="1984"/>
    </location>
</feature>
<dbReference type="CDD" id="cd02440">
    <property type="entry name" value="AdoMet_MTases"/>
    <property type="match status" value="1"/>
</dbReference>
<evidence type="ECO:0000313" key="10">
    <source>
        <dbReference type="EMBL" id="WAR03926.1"/>
    </source>
</evidence>
<protein>
    <recommendedName>
        <fullName evidence="4">tRNA (uracil(54)-C(5))-methyltransferase</fullName>
        <ecNumber evidence="4">2.1.1.35</ecNumber>
    </recommendedName>
</protein>
<gene>
    <name evidence="10" type="ORF">MAR_010484</name>
</gene>
<keyword evidence="2 6" id="KW-0808">Transferase</keyword>
<evidence type="ECO:0000256" key="6">
    <source>
        <dbReference type="PROSITE-ProRule" id="PRU01024"/>
    </source>
</evidence>
<comment type="caution">
    <text evidence="6">Lacks conserved residue(s) required for the propagation of feature annotation.</text>
</comment>
<evidence type="ECO:0000256" key="8">
    <source>
        <dbReference type="SAM" id="MobiDB-lite"/>
    </source>
</evidence>
<accession>A0ABY7E9V7</accession>
<feature type="compositionally biased region" description="Basic and acidic residues" evidence="8">
    <location>
        <begin position="1919"/>
        <end position="1937"/>
    </location>
</feature>
<dbReference type="EMBL" id="CP111015">
    <property type="protein sequence ID" value="WAR03926.1"/>
    <property type="molecule type" value="Genomic_DNA"/>
</dbReference>
<keyword evidence="7" id="KW-0175">Coiled coil</keyword>
<evidence type="ECO:0000256" key="2">
    <source>
        <dbReference type="ARBA" id="ARBA00022679"/>
    </source>
</evidence>
<dbReference type="InterPro" id="IPR025714">
    <property type="entry name" value="Methyltranfer_dom"/>
</dbReference>
<feature type="coiled-coil region" evidence="7">
    <location>
        <begin position="1027"/>
        <end position="1154"/>
    </location>
</feature>
<feature type="compositionally biased region" description="Low complexity" evidence="8">
    <location>
        <begin position="80"/>
        <end position="94"/>
    </location>
</feature>
<feature type="region of interest" description="Disordered" evidence="8">
    <location>
        <begin position="288"/>
        <end position="308"/>
    </location>
</feature>
<dbReference type="Gene3D" id="2.40.50.1070">
    <property type="match status" value="1"/>
</dbReference>
<name>A0ABY7E9V7_MYAAR</name>
<dbReference type="PANTHER" id="PTHR45904:SF2">
    <property type="entry name" value="TRNA (URACIL-5-)-METHYLTRANSFERASE HOMOLOG A"/>
    <property type="match status" value="1"/>
</dbReference>
<evidence type="ECO:0000256" key="1">
    <source>
        <dbReference type="ARBA" id="ARBA00022603"/>
    </source>
</evidence>
<sequence>MLMEPYDLTVHQLTFNEDQIKEGSLDSFSNVVHYDSALLDQTTGRKPGTHHISSSAQFASTLNLKIESANLHYINGDRNGSGSKSESKVVSLLEQPSPTSSPSSGKLTSHLQPSIPGNSANQKPLSKPRGFLPSPFQVNVSQAQCTLTDTSCRQTDSYASELNQLIKDVYSEVAVTFHPLVERTTIPDWILLQGSRDGQILGRHPAPFLAQPSRVKVTHVYSQSLWSPGAVTPGSEPPSPQEKHQQDKPSSPASRQTAAEIQVLKQVVTNTTASSGAPIQVYRMASGDDRPLAGRAGGPGHKTGRPGEPFESVAEALHLQQSVIGGRRDITPVSADVVAQVVAAAGRKLGLSAPVEHTDGSKIGGENVITPTPDCQISLPATLDTAAFSLPPPPTLPDISTSRELIRIHGMYVHPETHQPVHGRQPGSVQSSGQSYQPLPLHSLNSMSDLLPDDNQSVASSNSELETLNDNATESFLQSLPPFKHVNLLDIMPEPAHRPDVRYSPPVKETSFRPVNFKPSASPKNVENPAQGYTFVTDSGVFSPDMQNITAISGTSLDKKKSFVIPKPGPLFHSTPKKGLENNEKRTYSQVHISTGTGGDQTTQLDEVRREKAKLEGQLEMLNIEAQATLQERAELQAQVASLKLKLMSQKSQKNDAEKDMLKVDVEGLKQLRIMLEGSLSDLQRQLEEKSEEGRSLQEELNQSQDTCDRLNLRMSEVRDEMRAKDMTVQALKSKVAELYVEVQSSIHVKMEADNETRVAKSELLSLQGTKDWYQQQLELATCARSELQKDLTLLQAQASSQSSIIERLKMENAKLRQQFTDIQNKALKEKEILAKHLEAIESDMMDREAAFQEIQRERSFLEDAFSSKIQTAEDEKNRISLLMQMINDLENQLDKAHGDLKKKQNQIVQLENENIEILKKLSLSQEVVVEKETIVEELKQKLIEVEARLKAFQNSIVDKDSELMKLREEKAKTEIALKAALEEKTSVDKVLDSLKLDMGKVESSFKQMRHELNTKSAEVHHAKSTSKMSEEQIEALRTDLEKERRMYEVAKVEFENKTDMINQLKTQKINSESEITVLREKLSAMELTHGEAMKEKQFLDSELSATREKLEEIRAKMEGEKEMKNAGVDNAEYKKVQDECIQLKEKLETIGKDSKKDVLKQKARVAKLSQDLNAVKGELVERQKVFDENMEVLGGKLREVAAERERLDTELTMTHRKYEFSMIEQKDHIDAELQKVAGELQQAHLEKQSMEAEFSEAGRAWEAELARYQERLGQLEHELGTTREELQEAQTHATQDLQLQLEKEKGRLAGLMQSNATLKQHVSQLESALAGRESVLQEMQTALHEAARENEHSLHENLRRVTELEGSLQRERDSHRDVRKQNESLKGDVETLQGDMVQRQQEVGLLQAQLESSRQEVQSQRAEMSAMEGESRAVQRELERLQQLLRDNLAREPVVQEQIKARNRELTAAHEQLSLSEERQVAEINNVRQLLQEKSGEVDSLKTDIAVLRQEKHSQQLTEKLCGLNTGAGDAARLELPPLPFDMGDMDRLLQETTVRALDSKPLDNLQNCLLNLRAEISGLQSQMDVHTSTVQSANNSWSSIEQQVSELCTVVQTITNTTAHTGTTYSLAAAAVQMADDFYKDVFCGVTYVVESSFTNSIEAGCRITPKDRMHEEHVSAQTWTQLLLENLYVPDTWIFRALLWLRLLREIHIYCLFRMLRESHIFWLSRLREDINFFWLSMLLRENHIKCIRCNHCIENSVDKETMSQSFEVFVTREDNSDEDTVNSDEKGNNVEAKAEEDGDQKEEKSTADVQEAVQEVCGQDEYMYTKREDFTSELFKLSITNLPRKFGFKEFKKKLSKLDVTPVKLKIWKDVCFVTFRNEEEKGIALEKINGLQWRGNQLIAMVAKPAADPLVQKRKQESMPDRGQGKKPRLTEEDSLSPSERLKNAVTPLWKLEYSEQLKKKEEEMRQFLKRYHRQLEKNCPDLKSWLRESRQKHGAIPCELHNIKPSPETEGYRNKCEFTIGPGEGGERQAVVGFRYGTYAQGTVSVGSPEEVAFLSQHMKDLLKVFQTYLDSSAYGAFHPETHIGHWRQLTVRSSRLGHLMVLLDFHPQQLTQEKLQEVRKSITEFFMEGGGKDSGVSACYFRALLDKTTSSDEPYDFLFGDNVINTAGAEVLYQTVSDWCEARSNTTVLDVCCGTGTIGLTLAKTVNKVIGVEMCSEAIADAKKNATLNGVDNVVYHCAKAEDVMKDITKSVFGSEDVVAIVDPPRSGLRMYSLMKIVILSPSLAFLVRPMSKRLTGGRFLPVKAVPVDLFPHTKHCELVILFHREAEDA</sequence>
<feature type="compositionally biased region" description="Polar residues" evidence="8">
    <location>
        <begin position="248"/>
        <end position="257"/>
    </location>
</feature>
<feature type="compositionally biased region" description="Polar residues" evidence="8">
    <location>
        <begin position="427"/>
        <end position="465"/>
    </location>
</feature>
<feature type="binding site" evidence="6">
    <location>
        <position position="2220"/>
    </location>
    <ligand>
        <name>S-adenosyl-L-methionine</name>
        <dbReference type="ChEBI" id="CHEBI:59789"/>
    </ligand>
</feature>
<dbReference type="InterPro" id="IPR029063">
    <property type="entry name" value="SAM-dependent_MTases_sf"/>
</dbReference>
<dbReference type="InterPro" id="IPR010280">
    <property type="entry name" value="U5_MeTrfase_fam"/>
</dbReference>
<dbReference type="Gene3D" id="3.30.70.330">
    <property type="match status" value="1"/>
</dbReference>
<proteinExistence type="inferred from homology"/>
<feature type="coiled-coil region" evidence="7">
    <location>
        <begin position="778"/>
        <end position="984"/>
    </location>
</feature>
<dbReference type="PROSITE" id="PS51687">
    <property type="entry name" value="SAM_MT_RNA_M5U"/>
    <property type="match status" value="1"/>
</dbReference>
<evidence type="ECO:0000256" key="4">
    <source>
        <dbReference type="ARBA" id="ARBA00033763"/>
    </source>
</evidence>
<feature type="region of interest" description="Disordered" evidence="8">
    <location>
        <begin position="75"/>
        <end position="133"/>
    </location>
</feature>
<dbReference type="EC" id="2.1.1.35" evidence="4"/>
<dbReference type="InterPro" id="IPR035979">
    <property type="entry name" value="RBD_domain_sf"/>
</dbReference>
<comment type="similarity">
    <text evidence="6">Belongs to the class I-like SAM-binding methyltransferase superfamily. RNA M5U methyltransferase family.</text>
</comment>
<feature type="region of interest" description="Disordered" evidence="8">
    <location>
        <begin position="1777"/>
        <end position="1812"/>
    </location>
</feature>
<feature type="binding site" evidence="6">
    <location>
        <position position="2270"/>
    </location>
    <ligand>
        <name>S-adenosyl-L-methionine</name>
        <dbReference type="ChEBI" id="CHEBI:59789"/>
    </ligand>
</feature>
<dbReference type="Gene3D" id="1.20.1170.10">
    <property type="match status" value="1"/>
</dbReference>
<evidence type="ECO:0000256" key="3">
    <source>
        <dbReference type="ARBA" id="ARBA00022691"/>
    </source>
</evidence>
<feature type="region of interest" description="Disordered" evidence="8">
    <location>
        <begin position="1365"/>
        <end position="1385"/>
    </location>
</feature>
<feature type="coiled-coil region" evidence="7">
    <location>
        <begin position="1485"/>
        <end position="1512"/>
    </location>
</feature>
<keyword evidence="3 6" id="KW-0949">S-adenosyl-L-methionine</keyword>
<feature type="region of interest" description="Disordered" evidence="8">
    <location>
        <begin position="415"/>
        <end position="465"/>
    </location>
</feature>
<dbReference type="SUPFAM" id="SSF53335">
    <property type="entry name" value="S-adenosyl-L-methionine-dependent methyltransferases"/>
    <property type="match status" value="1"/>
</dbReference>
<evidence type="ECO:0000259" key="9">
    <source>
        <dbReference type="Pfam" id="PF13847"/>
    </source>
</evidence>
<dbReference type="InterPro" id="IPR045850">
    <property type="entry name" value="TRM2_met"/>
</dbReference>
<reference evidence="10" key="1">
    <citation type="submission" date="2022-11" db="EMBL/GenBank/DDBJ databases">
        <title>Centuries of genome instability and evolution in soft-shell clam transmissible cancer (bioRxiv).</title>
        <authorList>
            <person name="Hart S.F.M."/>
            <person name="Yonemitsu M.A."/>
            <person name="Giersch R.M."/>
            <person name="Beal B.F."/>
            <person name="Arriagada G."/>
            <person name="Davis B.W."/>
            <person name="Ostrander E.A."/>
            <person name="Goff S.P."/>
            <person name="Metzger M.J."/>
        </authorList>
    </citation>
    <scope>NUCLEOTIDE SEQUENCE</scope>
    <source>
        <strain evidence="10">MELC-2E11</strain>
        <tissue evidence="10">Siphon/mantle</tissue>
    </source>
</reference>
<feature type="compositionally biased region" description="Basic and acidic residues" evidence="8">
    <location>
        <begin position="685"/>
        <end position="698"/>
    </location>
</feature>
<dbReference type="InterPro" id="IPR012677">
    <property type="entry name" value="Nucleotide-bd_a/b_plait_sf"/>
</dbReference>
<comment type="catalytic activity">
    <reaction evidence="5">
        <text>uridine(54) in tRNA + S-adenosyl-L-methionine = 5-methyluridine(54) in tRNA + S-adenosyl-L-homocysteine + H(+)</text>
        <dbReference type="Rhea" id="RHEA:42712"/>
        <dbReference type="Rhea" id="RHEA-COMP:10167"/>
        <dbReference type="Rhea" id="RHEA-COMP:10193"/>
        <dbReference type="ChEBI" id="CHEBI:15378"/>
        <dbReference type="ChEBI" id="CHEBI:57856"/>
        <dbReference type="ChEBI" id="CHEBI:59789"/>
        <dbReference type="ChEBI" id="CHEBI:65315"/>
        <dbReference type="ChEBI" id="CHEBI:74447"/>
        <dbReference type="EC" id="2.1.1.35"/>
    </reaction>
    <physiologicalReaction direction="left-to-right" evidence="5">
        <dbReference type="Rhea" id="RHEA:42713"/>
    </physiologicalReaction>
</comment>
<dbReference type="PANTHER" id="PTHR45904">
    <property type="entry name" value="TRNA (URACIL-5-)-METHYLTRANSFERASE"/>
    <property type="match status" value="1"/>
</dbReference>
<dbReference type="Gene3D" id="3.40.50.150">
    <property type="entry name" value="Vaccinia Virus protein VP39"/>
    <property type="match status" value="1"/>
</dbReference>
<feature type="coiled-coil region" evidence="7">
    <location>
        <begin position="1404"/>
        <end position="1452"/>
    </location>
</feature>
<dbReference type="Proteomes" id="UP001164746">
    <property type="component" value="Chromosome 4"/>
</dbReference>
<evidence type="ECO:0000313" key="11">
    <source>
        <dbReference type="Proteomes" id="UP001164746"/>
    </source>
</evidence>
<keyword evidence="1 6" id="KW-0489">Methyltransferase</keyword>
<feature type="coiled-coil region" evidence="7">
    <location>
        <begin position="1234"/>
        <end position="1293"/>
    </location>
</feature>
<feature type="region of interest" description="Disordered" evidence="8">
    <location>
        <begin position="1914"/>
        <end position="1944"/>
    </location>
</feature>
<organism evidence="10 11">
    <name type="scientific">Mya arenaria</name>
    <name type="common">Soft-shell clam</name>
    <dbReference type="NCBI Taxonomy" id="6604"/>
    <lineage>
        <taxon>Eukaryota</taxon>
        <taxon>Metazoa</taxon>
        <taxon>Spiralia</taxon>
        <taxon>Lophotrochozoa</taxon>
        <taxon>Mollusca</taxon>
        <taxon>Bivalvia</taxon>
        <taxon>Autobranchia</taxon>
        <taxon>Heteroconchia</taxon>
        <taxon>Euheterodonta</taxon>
        <taxon>Imparidentia</taxon>
        <taxon>Neoheterodontei</taxon>
        <taxon>Myida</taxon>
        <taxon>Myoidea</taxon>
        <taxon>Myidae</taxon>
        <taxon>Mya</taxon>
    </lineage>
</organism>
<dbReference type="SUPFAM" id="SSF54928">
    <property type="entry name" value="RNA-binding domain, RBD"/>
    <property type="match status" value="1"/>
</dbReference>
<feature type="compositionally biased region" description="Polar residues" evidence="8">
    <location>
        <begin position="96"/>
        <end position="124"/>
    </location>
</feature>
<keyword evidence="11" id="KW-1185">Reference proteome</keyword>
<feature type="domain" description="Methyltransferase" evidence="9">
    <location>
        <begin position="2191"/>
        <end position="2254"/>
    </location>
</feature>
<evidence type="ECO:0000256" key="5">
    <source>
        <dbReference type="ARBA" id="ARBA00047278"/>
    </source>
</evidence>
<dbReference type="Pfam" id="PF13847">
    <property type="entry name" value="Methyltransf_31"/>
    <property type="match status" value="1"/>
</dbReference>
<feature type="compositionally biased region" description="Basic and acidic residues" evidence="8">
    <location>
        <begin position="1787"/>
        <end position="1810"/>
    </location>
</feature>
<evidence type="ECO:0000256" key="7">
    <source>
        <dbReference type="SAM" id="Coils"/>
    </source>
</evidence>
<feature type="region of interest" description="Disordered" evidence="8">
    <location>
        <begin position="685"/>
        <end position="706"/>
    </location>
</feature>
<feature type="region of interest" description="Disordered" evidence="8">
    <location>
        <begin position="228"/>
        <end position="257"/>
    </location>
</feature>